<organism evidence="1">
    <name type="scientific">Bradyrhizobium quebecense</name>
    <dbReference type="NCBI Taxonomy" id="2748629"/>
    <lineage>
        <taxon>Bacteria</taxon>
        <taxon>Pseudomonadati</taxon>
        <taxon>Pseudomonadota</taxon>
        <taxon>Alphaproteobacteria</taxon>
        <taxon>Hyphomicrobiales</taxon>
        <taxon>Nitrobacteraceae</taxon>
        <taxon>Bradyrhizobium</taxon>
    </lineage>
</organism>
<protein>
    <submittedName>
        <fullName evidence="1">Uncharacterized protein</fullName>
    </submittedName>
</protein>
<name>A0A974AF81_9BRAD</name>
<reference evidence="1" key="1">
    <citation type="submission" date="2020-06" db="EMBL/GenBank/DDBJ databases">
        <title>Whole Genome Sequence of Bradyrhizobium sp. Strain 66S1MB.</title>
        <authorList>
            <person name="Bromfield E."/>
            <person name="Cloutier S."/>
        </authorList>
    </citation>
    <scope>NUCLEOTIDE SEQUENCE</scope>
    <source>
        <strain evidence="1">66S1MB</strain>
    </source>
</reference>
<comment type="caution">
    <text evidence="1">The sequence shown here is derived from an EMBL/GenBank/DDBJ whole genome shotgun (WGS) entry which is preliminary data.</text>
</comment>
<proteinExistence type="predicted"/>
<dbReference type="AlphaFoldDB" id="A0A974AF81"/>
<dbReference type="EMBL" id="JABWSX010000001">
    <property type="protein sequence ID" value="NVL06133.1"/>
    <property type="molecule type" value="Genomic_DNA"/>
</dbReference>
<sequence length="58" mass="6521">MRLISSRKRATANWLEADAERQPDLDQFCPPRGKFLRCARRFSAAAGGMATAIIIERV</sequence>
<dbReference type="RefSeq" id="WP_176530021.1">
    <property type="nucleotide sequence ID" value="NZ_CP088022.1"/>
</dbReference>
<gene>
    <name evidence="1" type="ORF">HU230_10455</name>
</gene>
<accession>A0A974AF81</accession>
<evidence type="ECO:0000313" key="1">
    <source>
        <dbReference type="EMBL" id="NVL06133.1"/>
    </source>
</evidence>